<reference evidence="3 4" key="1">
    <citation type="submission" date="2019-01" db="EMBL/GenBank/DDBJ databases">
        <title>Novel species of Cellulomonas.</title>
        <authorList>
            <person name="Liu Q."/>
            <person name="Xin Y.-H."/>
        </authorList>
    </citation>
    <scope>NUCLEOTIDE SEQUENCE [LARGE SCALE GENOMIC DNA]</scope>
    <source>
        <strain evidence="3 4">HLT2-17</strain>
    </source>
</reference>
<gene>
    <name evidence="3" type="ORF">EUA98_08770</name>
</gene>
<dbReference type="InterPro" id="IPR001296">
    <property type="entry name" value="Glyco_trans_1"/>
</dbReference>
<dbReference type="AlphaFoldDB" id="A0A4Q5N000"/>
<dbReference type="Proteomes" id="UP000293764">
    <property type="component" value="Unassembled WGS sequence"/>
</dbReference>
<feature type="domain" description="Glycosyl transferase family 1" evidence="2">
    <location>
        <begin position="317"/>
        <end position="470"/>
    </location>
</feature>
<dbReference type="CDD" id="cd03809">
    <property type="entry name" value="GT4_MtfB-like"/>
    <property type="match status" value="1"/>
</dbReference>
<evidence type="ECO:0000313" key="3">
    <source>
        <dbReference type="EMBL" id="RYV51368.1"/>
    </source>
</evidence>
<dbReference type="Pfam" id="PF00534">
    <property type="entry name" value="Glycos_transf_1"/>
    <property type="match status" value="1"/>
</dbReference>
<dbReference type="PANTHER" id="PTHR46401:SF2">
    <property type="entry name" value="GLYCOSYLTRANSFERASE WBBK-RELATED"/>
    <property type="match status" value="1"/>
</dbReference>
<evidence type="ECO:0000313" key="4">
    <source>
        <dbReference type="Proteomes" id="UP000293764"/>
    </source>
</evidence>
<proteinExistence type="predicted"/>
<comment type="caution">
    <text evidence="3">The sequence shown here is derived from an EMBL/GenBank/DDBJ whole genome shotgun (WGS) entry which is preliminary data.</text>
</comment>
<dbReference type="PANTHER" id="PTHR46401">
    <property type="entry name" value="GLYCOSYLTRANSFERASE WBBK-RELATED"/>
    <property type="match status" value="1"/>
</dbReference>
<dbReference type="SUPFAM" id="SSF53756">
    <property type="entry name" value="UDP-Glycosyltransferase/glycogen phosphorylase"/>
    <property type="match status" value="1"/>
</dbReference>
<organism evidence="3 4">
    <name type="scientific">Pengzhenrongella frigida</name>
    <dbReference type="NCBI Taxonomy" id="1259133"/>
    <lineage>
        <taxon>Bacteria</taxon>
        <taxon>Bacillati</taxon>
        <taxon>Actinomycetota</taxon>
        <taxon>Actinomycetes</taxon>
        <taxon>Micrococcales</taxon>
        <taxon>Pengzhenrongella</taxon>
    </lineage>
</organism>
<dbReference type="RefSeq" id="WP_130102300.1">
    <property type="nucleotide sequence ID" value="NZ_SDWW01000017.1"/>
</dbReference>
<dbReference type="EMBL" id="SDWW01000017">
    <property type="protein sequence ID" value="RYV51368.1"/>
    <property type="molecule type" value="Genomic_DNA"/>
</dbReference>
<keyword evidence="1 3" id="KW-0808">Transferase</keyword>
<dbReference type="GO" id="GO:0016757">
    <property type="term" value="F:glycosyltransferase activity"/>
    <property type="evidence" value="ECO:0007669"/>
    <property type="project" value="InterPro"/>
</dbReference>
<dbReference type="GO" id="GO:0009103">
    <property type="term" value="P:lipopolysaccharide biosynthetic process"/>
    <property type="evidence" value="ECO:0007669"/>
    <property type="project" value="TreeGrafter"/>
</dbReference>
<evidence type="ECO:0000259" key="2">
    <source>
        <dbReference type="Pfam" id="PF00534"/>
    </source>
</evidence>
<sequence length="500" mass="53838">MRRDRTRTTPSMMDRALGERLPVLAAALRGPGTASGDARAEVLTLLTGADDDVTWLALAVISGQLPTTATVQRVRRAAQLDGPEVILKAALEALRIEGGRAEVQVASGAVVIDIEHLSRTSLGTGIQRVTRETLKRWAKDHEITAAGWLTDHTAMRRLTEPELSVALGHTKAVLAPVGMAPAVRRPQVIVPWESTYVLPEVVLEPGRTRRLEPLFRFSRSRTAAIGFDTVPLTSAETSAADVPPHFALELAAIRHVDRVATISEAAGTEYLGWRTMVRSMGLAGPDIAAISLPVEAAEPSPAALAEASCRYVVPTIPMVLCVGSHEPRKNHLAVLHAAELLWRSGVEFSLLFVGGNAWKSEGFTQRLAELRASGRPVESVLGLSDRLLWALYSLAHCTVFPSVNEGFGLPVAESLASGTPAITSQFGSMLEIACDGGALTVDPRDDHSLAAALRSLLTDRALHERLVLETRSRPQRTWDQYAAETWDYLVDQNVSAAAGL</sequence>
<protein>
    <submittedName>
        <fullName evidence="3">Glycosyltransferase family 1 protein</fullName>
    </submittedName>
</protein>
<dbReference type="OrthoDB" id="9801609at2"/>
<name>A0A4Q5N000_9MICO</name>
<evidence type="ECO:0000256" key="1">
    <source>
        <dbReference type="ARBA" id="ARBA00022679"/>
    </source>
</evidence>
<dbReference type="Gene3D" id="3.40.50.2000">
    <property type="entry name" value="Glycogen Phosphorylase B"/>
    <property type="match status" value="1"/>
</dbReference>
<keyword evidence="4" id="KW-1185">Reference proteome</keyword>
<accession>A0A4Q5N000</accession>